<evidence type="ECO:0000313" key="3">
    <source>
        <dbReference type="Proteomes" id="UP000313988"/>
    </source>
</evidence>
<dbReference type="RefSeq" id="WP_139401847.1">
    <property type="nucleotide sequence ID" value="NZ_JACHEW010000001.1"/>
</dbReference>
<sequence length="295" mass="32123">MTTSETTSAPTFHQSMTAPLRRVLVKRPDRAFAVADPVAWHYTARPDLAAAQAEHDAFTAILREAGAEVTYHEVDQPTRADSVFVYDPALITNDGAVLLQLGKVLREGEEEALGQQLEALGVPVIGRLTGEQRAEGGDMFWLDDRTLAVGRTFRTNEAGVAALRALLEPRGVTVLAYDMPVYDGAEACLHLMSVISPLAPDAAVVYPRLMPVPLWQELQRRQMRLIEIPDAEFPTQASNVLALSPTACVMLAGNPVTQQRLEDAGFTVHTYVGKELSLKAEGGPTCLTKPLLRRA</sequence>
<accession>A0A5C4Y9B5</accession>
<dbReference type="GO" id="GO:0019546">
    <property type="term" value="P:L-arginine deiminase pathway"/>
    <property type="evidence" value="ECO:0007669"/>
    <property type="project" value="TreeGrafter"/>
</dbReference>
<keyword evidence="4" id="KW-1185">Reference proteome</keyword>
<dbReference type="PANTHER" id="PTHR47271:SF2">
    <property type="entry name" value="ARGININE DEIMINASE"/>
    <property type="match status" value="1"/>
</dbReference>
<dbReference type="GO" id="GO:0016740">
    <property type="term" value="F:transferase activity"/>
    <property type="evidence" value="ECO:0007669"/>
    <property type="project" value="UniProtKB-KW"/>
</dbReference>
<proteinExistence type="predicted"/>
<organism evidence="2 3">
    <name type="scientific">Deinococcus radiopugnans ATCC 19172</name>
    <dbReference type="NCBI Taxonomy" id="585398"/>
    <lineage>
        <taxon>Bacteria</taxon>
        <taxon>Thermotogati</taxon>
        <taxon>Deinococcota</taxon>
        <taxon>Deinococci</taxon>
        <taxon>Deinococcales</taxon>
        <taxon>Deinococcaceae</taxon>
        <taxon>Deinococcus</taxon>
    </lineage>
</organism>
<evidence type="ECO:0000313" key="4">
    <source>
        <dbReference type="Proteomes" id="UP000629870"/>
    </source>
</evidence>
<dbReference type="EMBL" id="VDMO01000006">
    <property type="protein sequence ID" value="TNM71628.1"/>
    <property type="molecule type" value="Genomic_DNA"/>
</dbReference>
<reference evidence="2 3" key="1">
    <citation type="submission" date="2019-06" db="EMBL/GenBank/DDBJ databases">
        <title>Genome sequence of Deinococcus radiopugnans ATCC 19172.</title>
        <authorList>
            <person name="Maclea K.S."/>
            <person name="Maynard C.R."/>
        </authorList>
    </citation>
    <scope>NUCLEOTIDE SEQUENCE [LARGE SCALE GENOMIC DNA]</scope>
    <source>
        <strain evidence="2 3">ATCC 19172</strain>
    </source>
</reference>
<dbReference type="PANTHER" id="PTHR47271">
    <property type="entry name" value="ARGININE DEIMINASE"/>
    <property type="match status" value="1"/>
</dbReference>
<dbReference type="SUPFAM" id="SSF55909">
    <property type="entry name" value="Pentein"/>
    <property type="match status" value="1"/>
</dbReference>
<evidence type="ECO:0000313" key="2">
    <source>
        <dbReference type="EMBL" id="TNM71628.1"/>
    </source>
</evidence>
<comment type="caution">
    <text evidence="2">The sequence shown here is derived from an EMBL/GenBank/DDBJ whole genome shotgun (WGS) entry which is preliminary data.</text>
</comment>
<dbReference type="Pfam" id="PF19420">
    <property type="entry name" value="DDAH_eukar"/>
    <property type="match status" value="1"/>
</dbReference>
<keyword evidence="2" id="KW-0808">Transferase</keyword>
<dbReference type="Proteomes" id="UP000313988">
    <property type="component" value="Unassembled WGS sequence"/>
</dbReference>
<name>A0A5C4Y9B5_9DEIO</name>
<gene>
    <name evidence="2" type="ORF">FHR04_06655</name>
    <name evidence="1" type="ORF">HNQ04_000187</name>
</gene>
<dbReference type="GO" id="GO:0016990">
    <property type="term" value="F:arginine deiminase activity"/>
    <property type="evidence" value="ECO:0007669"/>
    <property type="project" value="TreeGrafter"/>
</dbReference>
<reference evidence="1 4" key="2">
    <citation type="submission" date="2020-08" db="EMBL/GenBank/DDBJ databases">
        <title>Genomic Encyclopedia of Type Strains, Phase IV (KMG-IV): sequencing the most valuable type-strain genomes for metagenomic binning, comparative biology and taxonomic classification.</title>
        <authorList>
            <person name="Goeker M."/>
        </authorList>
    </citation>
    <scope>NUCLEOTIDE SEQUENCE [LARGE SCALE GENOMIC DNA]</scope>
    <source>
        <strain evidence="1 4">DSM 12027</strain>
    </source>
</reference>
<dbReference type="AlphaFoldDB" id="A0A5C4Y9B5"/>
<evidence type="ECO:0000313" key="1">
    <source>
        <dbReference type="EMBL" id="MBB6014963.1"/>
    </source>
</evidence>
<dbReference type="OrthoDB" id="9807502at2"/>
<dbReference type="Proteomes" id="UP000629870">
    <property type="component" value="Unassembled WGS sequence"/>
</dbReference>
<dbReference type="EMBL" id="JACHEW010000001">
    <property type="protein sequence ID" value="MBB6014963.1"/>
    <property type="molecule type" value="Genomic_DNA"/>
</dbReference>
<dbReference type="Gene3D" id="3.75.10.10">
    <property type="entry name" value="L-arginine/glycine Amidinotransferase, Chain A"/>
    <property type="match status" value="1"/>
</dbReference>
<protein>
    <submittedName>
        <fullName evidence="2">Amidinotransferase</fullName>
    </submittedName>
    <submittedName>
        <fullName evidence="1">N-dimethylarginine dimethylaminohydrolase</fullName>
    </submittedName>
</protein>